<name>A0AAW7YYZ0_9STAP</name>
<dbReference type="Gene3D" id="3.40.190.290">
    <property type="match status" value="1"/>
</dbReference>
<dbReference type="Proteomes" id="UP001170310">
    <property type="component" value="Unassembled WGS sequence"/>
</dbReference>
<dbReference type="SUPFAM" id="SSF53850">
    <property type="entry name" value="Periplasmic binding protein-like II"/>
    <property type="match status" value="1"/>
</dbReference>
<organism evidence="1 2">
    <name type="scientific">Staphylococcus pasteuri_A</name>
    <dbReference type="NCBI Taxonomy" id="3062664"/>
    <lineage>
        <taxon>Bacteria</taxon>
        <taxon>Bacillati</taxon>
        <taxon>Bacillota</taxon>
        <taxon>Bacilli</taxon>
        <taxon>Bacillales</taxon>
        <taxon>Staphylococcaceae</taxon>
        <taxon>Staphylococcus</taxon>
    </lineage>
</organism>
<feature type="non-terminal residue" evidence="1">
    <location>
        <position position="1"/>
    </location>
</feature>
<dbReference type="RefSeq" id="WP_303522658.1">
    <property type="nucleotide sequence ID" value="NZ_JAUOQO010000857.1"/>
</dbReference>
<proteinExistence type="predicted"/>
<dbReference type="EMBL" id="JAUOQO010000857">
    <property type="protein sequence ID" value="MDO6575551.1"/>
    <property type="molecule type" value="Genomic_DNA"/>
</dbReference>
<evidence type="ECO:0000313" key="2">
    <source>
        <dbReference type="Proteomes" id="UP001170310"/>
    </source>
</evidence>
<keyword evidence="2" id="KW-1185">Reference proteome</keyword>
<gene>
    <name evidence="1" type="ORF">Q4528_15675</name>
</gene>
<accession>A0AAW7YYZ0</accession>
<comment type="caution">
    <text evidence="1">The sequence shown here is derived from an EMBL/GenBank/DDBJ whole genome shotgun (WGS) entry which is preliminary data.</text>
</comment>
<dbReference type="AlphaFoldDB" id="A0AAW7YYZ0"/>
<evidence type="ECO:0000313" key="1">
    <source>
        <dbReference type="EMBL" id="MDO6575551.1"/>
    </source>
</evidence>
<sequence>QESIAMMLAGTGWCRLPCYIVQPYLDSGDLNEFSLEGANRIIWHGSVIHNKNKELSMAGDIFLEKAMALQDRISQ</sequence>
<reference evidence="1" key="1">
    <citation type="submission" date="2023-07" db="EMBL/GenBank/DDBJ databases">
        <title>Genome content predicts the carbon catabolic preferences of heterotrophic bacteria.</title>
        <authorList>
            <person name="Gralka M."/>
        </authorList>
    </citation>
    <scope>NUCLEOTIDE SEQUENCE</scope>
    <source>
        <strain evidence="1">E2R20</strain>
    </source>
</reference>
<evidence type="ECO:0008006" key="3">
    <source>
        <dbReference type="Google" id="ProtNLM"/>
    </source>
</evidence>
<protein>
    <recommendedName>
        <fullName evidence="3">LysR family transcriptional regulator</fullName>
    </recommendedName>
</protein>